<reference evidence="2 3" key="2">
    <citation type="journal article" date="2016" name="ISME J.">
        <title>Physiological and genomic characterization of two novel marine thaumarchaeal strains indicates niche differentiation.</title>
        <authorList>
            <person name="Bayer B."/>
            <person name="Vojvoda J."/>
            <person name="Offre P."/>
            <person name="Alves R.J."/>
            <person name="Elisabeth N.H."/>
            <person name="Garcia J.A."/>
            <person name="Volland J.M."/>
            <person name="Srivastava A."/>
            <person name="Schleper C."/>
            <person name="Herndl G.J."/>
        </authorList>
    </citation>
    <scope>NUCLEOTIDE SEQUENCE [LARGE SCALE GENOMIC DNA]</scope>
    <source>
        <strain evidence="2 3">D3C</strain>
    </source>
</reference>
<reference evidence="3" key="1">
    <citation type="submission" date="2015-02" db="EMBL/GenBank/DDBJ databases">
        <title>Characterization of two novel Thaumarchaeota isolated from the Northern Adriatic Sea.</title>
        <authorList>
            <person name="Bayer B."/>
            <person name="Vojvoda J."/>
            <person name="Offre P."/>
            <person name="Srivastava A."/>
            <person name="Elisabeth N."/>
            <person name="Garcia J.A.L."/>
            <person name="Schleper C."/>
            <person name="Herndl G.J."/>
        </authorList>
    </citation>
    <scope>NUCLEOTIDE SEQUENCE [LARGE SCALE GENOMIC DNA]</scope>
    <source>
        <strain evidence="3">D3C</strain>
    </source>
</reference>
<dbReference type="RefSeq" id="WP_148703904.1">
    <property type="nucleotide sequence ID" value="NZ_CP010868.1"/>
</dbReference>
<organism evidence="2 3">
    <name type="scientific">Nitrosopumilus piranensis</name>
    <dbReference type="NCBI Taxonomy" id="1582439"/>
    <lineage>
        <taxon>Archaea</taxon>
        <taxon>Nitrososphaerota</taxon>
        <taxon>Nitrososphaeria</taxon>
        <taxon>Nitrosopumilales</taxon>
        <taxon>Nitrosopumilaceae</taxon>
        <taxon>Nitrosopumilus</taxon>
    </lineage>
</organism>
<evidence type="ECO:0000313" key="2">
    <source>
        <dbReference type="EMBL" id="AJM93198.1"/>
    </source>
</evidence>
<dbReference type="Proteomes" id="UP000032027">
    <property type="component" value="Chromosome"/>
</dbReference>
<proteinExistence type="predicted"/>
<name>A0A0C5BTW2_9ARCH</name>
<evidence type="ECO:0000313" key="3">
    <source>
        <dbReference type="Proteomes" id="UP000032027"/>
    </source>
</evidence>
<reference evidence="2 3" key="3">
    <citation type="journal article" date="2019" name="Int. J. Syst. Evol. Microbiol.">
        <title>Nitrosopumilus adriaticus sp. nov. and Nitrosopumilus piranensis sp. nov., two ammonia-oxidizing archaea from the Adriatic Sea and members of the class Nitrososphaeria.</title>
        <authorList>
            <person name="Bayer B."/>
            <person name="Vojvoda J."/>
            <person name="Reinthaler T."/>
            <person name="Reyes C."/>
            <person name="Pinto M."/>
            <person name="Herndl G.J."/>
        </authorList>
    </citation>
    <scope>NUCLEOTIDE SEQUENCE [LARGE SCALE GENOMIC DNA]</scope>
    <source>
        <strain evidence="2 3">D3C</strain>
    </source>
</reference>
<protein>
    <submittedName>
        <fullName evidence="2">Uncharacterized protein</fullName>
    </submittedName>
</protein>
<dbReference type="AlphaFoldDB" id="A0A0C5BTW2"/>
<dbReference type="GeneID" id="41601063"/>
<keyword evidence="1" id="KW-0472">Membrane</keyword>
<dbReference type="STRING" id="1582439.NPIRD3C_1988"/>
<dbReference type="HOGENOM" id="CLU_2327142_0_0_2"/>
<feature type="transmembrane region" description="Helical" evidence="1">
    <location>
        <begin position="12"/>
        <end position="33"/>
    </location>
</feature>
<dbReference type="KEGG" id="nid:NPIRD3C_1988"/>
<sequence length="98" mass="10982">MVLHFRPLNAVTQIVLICVIVISFLLFSLYTFYPNIVSFMDVITESSVVIENSVRVCVVKTDDPYVETKIINDCDLPAGTEAEIFYSPGDPYAYLSPP</sequence>
<keyword evidence="3" id="KW-1185">Reference proteome</keyword>
<accession>A0A0C5BTW2</accession>
<keyword evidence="1" id="KW-1133">Transmembrane helix</keyword>
<dbReference type="EMBL" id="CP010868">
    <property type="protein sequence ID" value="AJM93198.1"/>
    <property type="molecule type" value="Genomic_DNA"/>
</dbReference>
<keyword evidence="1" id="KW-0812">Transmembrane</keyword>
<dbReference type="PATRIC" id="fig|1582439.9.peg.2053"/>
<evidence type="ECO:0000256" key="1">
    <source>
        <dbReference type="SAM" id="Phobius"/>
    </source>
</evidence>
<gene>
    <name evidence="2" type="ORF">NPIRD3C_1988</name>
</gene>